<dbReference type="EMBL" id="AZHA01000041">
    <property type="protein sequence ID" value="OAA35626.1"/>
    <property type="molecule type" value="Genomic_DNA"/>
</dbReference>
<dbReference type="GO" id="GO:0000981">
    <property type="term" value="F:DNA-binding transcription factor activity, RNA polymerase II-specific"/>
    <property type="evidence" value="ECO:0007669"/>
    <property type="project" value="InterPro"/>
</dbReference>
<dbReference type="InterPro" id="IPR001138">
    <property type="entry name" value="Zn2Cys6_DnaBD"/>
</dbReference>
<dbReference type="OrthoDB" id="2740448at2759"/>
<reference evidence="3 4" key="1">
    <citation type="journal article" date="2016" name="Genome Biol. Evol.">
        <title>Divergent and convergent evolution of fungal pathogenicity.</title>
        <authorList>
            <person name="Shang Y."/>
            <person name="Xiao G."/>
            <person name="Zheng P."/>
            <person name="Cen K."/>
            <person name="Zhan S."/>
            <person name="Wang C."/>
        </authorList>
    </citation>
    <scope>NUCLEOTIDE SEQUENCE [LARGE SCALE GENOMIC DNA]</scope>
    <source>
        <strain evidence="3 4">RCEF 3172</strain>
    </source>
</reference>
<evidence type="ECO:0000313" key="3">
    <source>
        <dbReference type="EMBL" id="OAA35626.1"/>
    </source>
</evidence>
<dbReference type="AlphaFoldDB" id="A0A166XBC3"/>
<accession>A0A166XBC3</accession>
<sequence length="478" mass="52749">MGPPIWKETRLVIDVEQKRYAQAHLHEHYEDQMRLYVESPADKFARQVKCNGTQNGCSRCESLGKKCRFSGKPTKKPWRADFNRTQRQPCIQSVPDPSVPSWSTFTDTENDKGISSEGWSHYFELHPNCETDSGVKRQLESREHQRNRSTNVHTTLDPSYLSVLDQMSTGQYTGPNPSSSPFGVGRNTQSEPSRPATARASENTSPQSWSLSTGFPVPRSELQSSFQPQSSETLKTSPDDAPNDASTESETLILASLAFSAESSATTGCYCLAATVFAVEELETSYMSGKRAELDSIVACQKQAIACCRSLMRCGACMARRDTVVLLVLMTEKIVMACERINFLFQAKNNVGWSVPGLRLPMDYASPYDKGKGLGLLTPPASGLFSMDAAQPSLSGTPEPIDTSKGWQEVFLGDYEITCPQEWQTLIRAIILLQLTSLTEMLVDLKSVGSTLLGETQMLSLTRAITKLGEIEAAIYTL</sequence>
<dbReference type="CDD" id="cd00067">
    <property type="entry name" value="GAL4"/>
    <property type="match status" value="1"/>
</dbReference>
<feature type="compositionally biased region" description="Polar residues" evidence="2">
    <location>
        <begin position="165"/>
        <end position="192"/>
    </location>
</feature>
<protein>
    <submittedName>
        <fullName evidence="3">Fungal Zn binuclear cluster domain containing protein</fullName>
    </submittedName>
</protein>
<comment type="caution">
    <text evidence="3">The sequence shown here is derived from an EMBL/GenBank/DDBJ whole genome shotgun (WGS) entry which is preliminary data.</text>
</comment>
<organism evidence="3 4">
    <name type="scientific">Beauveria brongniartii RCEF 3172</name>
    <dbReference type="NCBI Taxonomy" id="1081107"/>
    <lineage>
        <taxon>Eukaryota</taxon>
        <taxon>Fungi</taxon>
        <taxon>Dikarya</taxon>
        <taxon>Ascomycota</taxon>
        <taxon>Pezizomycotina</taxon>
        <taxon>Sordariomycetes</taxon>
        <taxon>Hypocreomycetidae</taxon>
        <taxon>Hypocreales</taxon>
        <taxon>Cordycipitaceae</taxon>
        <taxon>Beauveria</taxon>
        <taxon>Beauveria brongniartii</taxon>
    </lineage>
</organism>
<feature type="region of interest" description="Disordered" evidence="2">
    <location>
        <begin position="133"/>
        <end position="247"/>
    </location>
</feature>
<gene>
    <name evidence="3" type="ORF">BBO_08655</name>
</gene>
<name>A0A166XBC3_9HYPO</name>
<dbReference type="GO" id="GO:0008270">
    <property type="term" value="F:zinc ion binding"/>
    <property type="evidence" value="ECO:0007669"/>
    <property type="project" value="InterPro"/>
</dbReference>
<feature type="compositionally biased region" description="Polar residues" evidence="2">
    <location>
        <begin position="200"/>
        <end position="213"/>
    </location>
</feature>
<dbReference type="Proteomes" id="UP000076863">
    <property type="component" value="Unassembled WGS sequence"/>
</dbReference>
<evidence type="ECO:0000256" key="2">
    <source>
        <dbReference type="SAM" id="MobiDB-lite"/>
    </source>
</evidence>
<feature type="compositionally biased region" description="Polar residues" evidence="2">
    <location>
        <begin position="148"/>
        <end position="157"/>
    </location>
</feature>
<evidence type="ECO:0000256" key="1">
    <source>
        <dbReference type="ARBA" id="ARBA00023242"/>
    </source>
</evidence>
<evidence type="ECO:0000313" key="4">
    <source>
        <dbReference type="Proteomes" id="UP000076863"/>
    </source>
</evidence>
<feature type="region of interest" description="Disordered" evidence="2">
    <location>
        <begin position="91"/>
        <end position="110"/>
    </location>
</feature>
<keyword evidence="4" id="KW-1185">Reference proteome</keyword>
<feature type="compositionally biased region" description="Basic and acidic residues" evidence="2">
    <location>
        <begin position="133"/>
        <end position="146"/>
    </location>
</feature>
<proteinExistence type="predicted"/>
<feature type="compositionally biased region" description="Polar residues" evidence="2">
    <location>
        <begin position="221"/>
        <end position="236"/>
    </location>
</feature>
<keyword evidence="1" id="KW-0539">Nucleus</keyword>